<evidence type="ECO:0000313" key="2">
    <source>
        <dbReference type="Proteomes" id="UP000037122"/>
    </source>
</evidence>
<sequence length="71" mass="7788">MELLDTAVVGCEAKFLGKNFLWPSWDWECRGAGDGEPLLETSSDGVTSFLKPKPRMDLAKSVMCSGSDYGR</sequence>
<dbReference type="Proteomes" id="UP000037122">
    <property type="component" value="Unassembled WGS sequence"/>
</dbReference>
<accession>A0A0L0P4U0</accession>
<protein>
    <submittedName>
        <fullName evidence="1">Uncharacterized protein</fullName>
    </submittedName>
</protein>
<proteinExistence type="predicted"/>
<gene>
    <name evidence="1" type="ORF">QG37_01581</name>
</gene>
<dbReference type="VEuPathDB" id="FungiDB:QG37_01581"/>
<dbReference type="EMBL" id="LGST01000012">
    <property type="protein sequence ID" value="KNE01393.1"/>
    <property type="molecule type" value="Genomic_DNA"/>
</dbReference>
<reference evidence="2" key="1">
    <citation type="journal article" date="2015" name="BMC Genomics">
        <title>Draft genome of a commonly misdiagnosed multidrug resistant pathogen Candida auris.</title>
        <authorList>
            <person name="Chatterjee S."/>
            <person name="Alampalli S.V."/>
            <person name="Nageshan R.K."/>
            <person name="Chettiar S.T."/>
            <person name="Joshi S."/>
            <person name="Tatu U.S."/>
        </authorList>
    </citation>
    <scope>NUCLEOTIDE SEQUENCE [LARGE SCALE GENOMIC DNA]</scope>
    <source>
        <strain evidence="2">6684</strain>
    </source>
</reference>
<name>A0A0L0P4U0_CANAR</name>
<organism evidence="1 2">
    <name type="scientific">Candidozyma auris</name>
    <name type="common">Yeast</name>
    <name type="synonym">Candida auris</name>
    <dbReference type="NCBI Taxonomy" id="498019"/>
    <lineage>
        <taxon>Eukaryota</taxon>
        <taxon>Fungi</taxon>
        <taxon>Dikarya</taxon>
        <taxon>Ascomycota</taxon>
        <taxon>Saccharomycotina</taxon>
        <taxon>Pichiomycetes</taxon>
        <taxon>Metschnikowiaceae</taxon>
        <taxon>Candidozyma</taxon>
    </lineage>
</organism>
<evidence type="ECO:0000313" key="1">
    <source>
        <dbReference type="EMBL" id="KNE01393.1"/>
    </source>
</evidence>
<dbReference type="AlphaFoldDB" id="A0A0L0P4U0"/>
<comment type="caution">
    <text evidence="1">The sequence shown here is derived from an EMBL/GenBank/DDBJ whole genome shotgun (WGS) entry which is preliminary data.</text>
</comment>